<proteinExistence type="predicted"/>
<name>A0A368KMR4_9BACT</name>
<accession>A0A368KMR4</accession>
<comment type="caution">
    <text evidence="1">The sequence shown here is derived from an EMBL/GenBank/DDBJ whole genome shotgun (WGS) entry which is preliminary data.</text>
</comment>
<dbReference type="Proteomes" id="UP000253562">
    <property type="component" value="Unassembled WGS sequence"/>
</dbReference>
<sequence>MKTTAKNQSDPIRECRELRAQIESHYLRQELAWIEDRQEAANRRVNESWHEPTMGRTSLADVPFHHGSPVLPDVASDRASGDFRPVFQTEWDLAAIRGVARFLAQSAFGQGILGNLRNYIIHTGFDYAATARRGQHVPAQLVRDVQQIINAFLADNRWELDFEQELCDAEHIDGEVILVLEQNADQVRVRRAEPAWLTEPADTDYLERRLGSASRLNWRYGIATDEADATQIHGYFIQWNGDAQSWRFYSPRRVMHLKANTPRHVKRGLSDFYPIQNDLVGATELLRRMMKGAGIQASIAMIIEAAQGSGGLGIGDATNLGASLARSNSSGGGRLRSDGRYLAERISDWSAGTVIDTKGKKFQAGPMAGAQAANFVQVLNAGLRTAGVRWNLPEHMISGDASNNNYASILESSSPFVRRIEAEQERLSKAYERLLWSVIRMQFESGRINLHRYGMTWCDLVACVNVIVTGSSPAVRNRAEDFRVDAQLHEMGIVSRHSLATKYDWDPTEEQEKSEPSPTTD</sequence>
<dbReference type="EMBL" id="QPEX01000037">
    <property type="protein sequence ID" value="RCS43948.1"/>
    <property type="molecule type" value="Genomic_DNA"/>
</dbReference>
<reference evidence="1 2" key="1">
    <citation type="submission" date="2018-07" db="EMBL/GenBank/DDBJ databases">
        <title>Comparative genomes isolates from brazilian mangrove.</title>
        <authorList>
            <person name="De Araujo J.E."/>
            <person name="Taketani R.G."/>
            <person name="Silva M.C.P."/>
            <person name="Lourenco M.V."/>
            <person name="Oliveira V.M."/>
            <person name="Andreote F.D."/>
        </authorList>
    </citation>
    <scope>NUCLEOTIDE SEQUENCE [LARGE SCALE GENOMIC DNA]</scope>
    <source>
        <strain evidence="1 2">HEX PRIS-MGV</strain>
    </source>
</reference>
<dbReference type="OrthoDB" id="290804at2"/>
<evidence type="ECO:0000313" key="2">
    <source>
        <dbReference type="Proteomes" id="UP000253562"/>
    </source>
</evidence>
<protein>
    <submittedName>
        <fullName evidence="1">Phage portal protein</fullName>
    </submittedName>
</protein>
<evidence type="ECO:0000313" key="1">
    <source>
        <dbReference type="EMBL" id="RCS43948.1"/>
    </source>
</evidence>
<dbReference type="RefSeq" id="WP_114370672.1">
    <property type="nucleotide sequence ID" value="NZ_QPEX01000037.1"/>
</dbReference>
<organism evidence="1 2">
    <name type="scientific">Bremerella cremea</name>
    <dbReference type="NCBI Taxonomy" id="1031537"/>
    <lineage>
        <taxon>Bacteria</taxon>
        <taxon>Pseudomonadati</taxon>
        <taxon>Planctomycetota</taxon>
        <taxon>Planctomycetia</taxon>
        <taxon>Pirellulales</taxon>
        <taxon>Pirellulaceae</taxon>
        <taxon>Bremerella</taxon>
    </lineage>
</organism>
<dbReference type="AlphaFoldDB" id="A0A368KMR4"/>
<gene>
    <name evidence="1" type="ORF">DTL42_18350</name>
</gene>